<dbReference type="Proteomes" id="UP000009168">
    <property type="component" value="Unassembled WGS sequence"/>
</dbReference>
<evidence type="ECO:0000313" key="4">
    <source>
        <dbReference type="Proteomes" id="UP000009168"/>
    </source>
</evidence>
<protein>
    <submittedName>
        <fullName evidence="3">Uncharacterized protein</fullName>
    </submittedName>
</protein>
<dbReference type="EMBL" id="GG662853">
    <property type="protein sequence ID" value="EAR87258.2"/>
    <property type="molecule type" value="Genomic_DNA"/>
</dbReference>
<sequence>MSTIFEQPSSSSFPLKNRAGGGIKRIKKVDGPTNFYQQIEYNAERLLLNFPSKDKLQLMKLLEELDNQVEVAHEILTSEMSSASQSSVNSAFKNQQYPYNNDFSECQMSHQDNFHNQTNNSNNMMVQMINSDANKFNNQQKNVQKERRILKNLKPKQINKDMIGANQSLQGQQQQNQNQLQLSSVDMQICQQSNQDNSNSLNFNTIQMEDSLINERQGLQLKSQMSYGMNSSMNQLESKISQETPSNQIDTYSRQSGLQNQKQQQQQQLRQDNNDDEEQQSAPQEDDSQSLQSHNSSEQSANRHQDQQYSQQQQPIQQQTARIKDLNQIEEYQKQLVETIIPQLLQQLKSSSIDVAPDIILQAFKYYEEQNRRATQYDKIISTHEQVLKGLSNILRKKQQLEKRVEDLQKENQKISEERDKYRNSSERYKIMFQNNNQYQQQQQSYYYNNYFDKGGDSGMCF</sequence>
<name>I7M0B5_TETTS</name>
<reference evidence="4" key="1">
    <citation type="journal article" date="2006" name="PLoS Biol.">
        <title>Macronuclear genome sequence of the ciliate Tetrahymena thermophila, a model eukaryote.</title>
        <authorList>
            <person name="Eisen J.A."/>
            <person name="Coyne R.S."/>
            <person name="Wu M."/>
            <person name="Wu D."/>
            <person name="Thiagarajan M."/>
            <person name="Wortman J.R."/>
            <person name="Badger J.H."/>
            <person name="Ren Q."/>
            <person name="Amedeo P."/>
            <person name="Jones K.M."/>
            <person name="Tallon L.J."/>
            <person name="Delcher A.L."/>
            <person name="Salzberg S.L."/>
            <person name="Silva J.C."/>
            <person name="Haas B.J."/>
            <person name="Majoros W.H."/>
            <person name="Farzad M."/>
            <person name="Carlton J.M."/>
            <person name="Smith R.K. Jr."/>
            <person name="Garg J."/>
            <person name="Pearlman R.E."/>
            <person name="Karrer K.M."/>
            <person name="Sun L."/>
            <person name="Manning G."/>
            <person name="Elde N.C."/>
            <person name="Turkewitz A.P."/>
            <person name="Asai D.J."/>
            <person name="Wilkes D.E."/>
            <person name="Wang Y."/>
            <person name="Cai H."/>
            <person name="Collins K."/>
            <person name="Stewart B.A."/>
            <person name="Lee S.R."/>
            <person name="Wilamowska K."/>
            <person name="Weinberg Z."/>
            <person name="Ruzzo W.L."/>
            <person name="Wloga D."/>
            <person name="Gaertig J."/>
            <person name="Frankel J."/>
            <person name="Tsao C.-C."/>
            <person name="Gorovsky M.A."/>
            <person name="Keeling P.J."/>
            <person name="Waller R.F."/>
            <person name="Patron N.J."/>
            <person name="Cherry J.M."/>
            <person name="Stover N.A."/>
            <person name="Krieger C.J."/>
            <person name="del Toro C."/>
            <person name="Ryder H.F."/>
            <person name="Williamson S.C."/>
            <person name="Barbeau R.A."/>
            <person name="Hamilton E.P."/>
            <person name="Orias E."/>
        </authorList>
    </citation>
    <scope>NUCLEOTIDE SEQUENCE [LARGE SCALE GENOMIC DNA]</scope>
    <source>
        <strain evidence="4">SB210</strain>
    </source>
</reference>
<dbReference type="GeneID" id="7832689"/>
<feature type="compositionally biased region" description="Low complexity" evidence="2">
    <location>
        <begin position="253"/>
        <end position="271"/>
    </location>
</feature>
<evidence type="ECO:0000256" key="2">
    <source>
        <dbReference type="SAM" id="MobiDB-lite"/>
    </source>
</evidence>
<evidence type="ECO:0000256" key="1">
    <source>
        <dbReference type="SAM" id="Coils"/>
    </source>
</evidence>
<feature type="compositionally biased region" description="Low complexity" evidence="2">
    <location>
        <begin position="307"/>
        <end position="319"/>
    </location>
</feature>
<proteinExistence type="predicted"/>
<feature type="compositionally biased region" description="Acidic residues" evidence="2">
    <location>
        <begin position="274"/>
        <end position="288"/>
    </location>
</feature>
<gene>
    <name evidence="3" type="ORF">TTHERM_00053740</name>
</gene>
<keyword evidence="4" id="KW-1185">Reference proteome</keyword>
<feature type="coiled-coil region" evidence="1">
    <location>
        <begin position="391"/>
        <end position="428"/>
    </location>
</feature>
<dbReference type="AlphaFoldDB" id="I7M0B5"/>
<keyword evidence="1" id="KW-0175">Coiled coil</keyword>
<dbReference type="RefSeq" id="XP_001007503.2">
    <property type="nucleotide sequence ID" value="XM_001007503.2"/>
</dbReference>
<evidence type="ECO:0000313" key="3">
    <source>
        <dbReference type="EMBL" id="EAR87258.2"/>
    </source>
</evidence>
<feature type="compositionally biased region" description="Polar residues" evidence="2">
    <location>
        <begin position="289"/>
        <end position="300"/>
    </location>
</feature>
<accession>I7M0B5</accession>
<dbReference type="InParanoid" id="I7M0B5"/>
<organism evidence="3 4">
    <name type="scientific">Tetrahymena thermophila (strain SB210)</name>
    <dbReference type="NCBI Taxonomy" id="312017"/>
    <lineage>
        <taxon>Eukaryota</taxon>
        <taxon>Sar</taxon>
        <taxon>Alveolata</taxon>
        <taxon>Ciliophora</taxon>
        <taxon>Intramacronucleata</taxon>
        <taxon>Oligohymenophorea</taxon>
        <taxon>Hymenostomatida</taxon>
        <taxon>Tetrahymenina</taxon>
        <taxon>Tetrahymenidae</taxon>
        <taxon>Tetrahymena</taxon>
    </lineage>
</organism>
<feature type="region of interest" description="Disordered" evidence="2">
    <location>
        <begin position="239"/>
        <end position="319"/>
    </location>
</feature>
<dbReference type="KEGG" id="tet:TTHERM_00053740"/>
<feature type="compositionally biased region" description="Polar residues" evidence="2">
    <location>
        <begin position="239"/>
        <end position="252"/>
    </location>
</feature>